<dbReference type="EMBL" id="CP085144">
    <property type="protein sequence ID" value="UOA14984.1"/>
    <property type="molecule type" value="Genomic_DNA"/>
</dbReference>
<feature type="transmembrane region" description="Helical" evidence="1">
    <location>
        <begin position="6"/>
        <end position="23"/>
    </location>
</feature>
<organism evidence="2 3">
    <name type="scientific">Sulfitobacter dubius</name>
    <dbReference type="NCBI Taxonomy" id="218673"/>
    <lineage>
        <taxon>Bacteria</taxon>
        <taxon>Pseudomonadati</taxon>
        <taxon>Pseudomonadota</taxon>
        <taxon>Alphaproteobacteria</taxon>
        <taxon>Rhodobacterales</taxon>
        <taxon>Roseobacteraceae</taxon>
        <taxon>Sulfitobacter</taxon>
    </lineage>
</organism>
<keyword evidence="1" id="KW-1133">Transmembrane helix</keyword>
<protein>
    <submittedName>
        <fullName evidence="2">Uncharacterized protein</fullName>
    </submittedName>
</protein>
<proteinExistence type="predicted"/>
<keyword evidence="1" id="KW-0472">Membrane</keyword>
<evidence type="ECO:0000313" key="2">
    <source>
        <dbReference type="EMBL" id="UOA14984.1"/>
    </source>
</evidence>
<gene>
    <name evidence="2" type="ORF">DSM109990_01803</name>
</gene>
<evidence type="ECO:0000313" key="3">
    <source>
        <dbReference type="Proteomes" id="UP000831019"/>
    </source>
</evidence>
<sequence>MFYPTWCVIAAFLMIYLATPYWLDRVWLNLSYSLHLLNTVCMTSWSPSASSRALGENSVYKPAHV</sequence>
<keyword evidence="3" id="KW-1185">Reference proteome</keyword>
<keyword evidence="1" id="KW-0812">Transmembrane</keyword>
<dbReference type="Proteomes" id="UP000831019">
    <property type="component" value="Chromosome"/>
</dbReference>
<accession>A0ABY3ZMK7</accession>
<name>A0ABY3ZMK7_9RHOB</name>
<evidence type="ECO:0000256" key="1">
    <source>
        <dbReference type="SAM" id="Phobius"/>
    </source>
</evidence>
<reference evidence="3" key="1">
    <citation type="journal article" date="2022" name="Microorganisms">
        <title>Beyond the ABCs#Discovery of Three New Plasmid Types in Rhodobacterales (RepQ, RepY, RepW).</title>
        <authorList>
            <person name="Freese H.M."/>
            <person name="Ringel V."/>
            <person name="Overmann J."/>
            <person name="Petersen J."/>
        </authorList>
    </citation>
    <scope>NUCLEOTIDE SEQUENCE [LARGE SCALE GENOMIC DNA]</scope>
    <source>
        <strain evidence="3">DSM 109990</strain>
    </source>
</reference>